<dbReference type="SUPFAM" id="SSF48498">
    <property type="entry name" value="Tetracyclin repressor-like, C-terminal domain"/>
    <property type="match status" value="1"/>
</dbReference>
<evidence type="ECO:0000313" key="7">
    <source>
        <dbReference type="Proteomes" id="UP000295302"/>
    </source>
</evidence>
<evidence type="ECO:0000313" key="6">
    <source>
        <dbReference type="EMBL" id="TDD41974.1"/>
    </source>
</evidence>
<feature type="domain" description="HTH tetR-type" evidence="5">
    <location>
        <begin position="22"/>
        <end position="82"/>
    </location>
</feature>
<sequence>MAGDKVPSVWMRPGRQGREQPALNRAQIVAAALDLLDAQGVDALSMRKLGARLQAGATSLYTHVATKSELIELVVDEVYGEVEAPRTGDPDGWRAAVARCAASMRATILRHPWIVSVLGEAGVAYLGPNMSRLSEAMLAVFEEAGLSLEAADQAVNTVVAYVVGISASEAAWLATLARSGRSEREWAERLWPSAEHAVRDHPRLRALYAARRGRDPRGDRDGAFATGLDCVLQGLTARLAGQEANRV</sequence>
<dbReference type="GO" id="GO:0003700">
    <property type="term" value="F:DNA-binding transcription factor activity"/>
    <property type="evidence" value="ECO:0007669"/>
    <property type="project" value="TreeGrafter"/>
</dbReference>
<dbReference type="InterPro" id="IPR009057">
    <property type="entry name" value="Homeodomain-like_sf"/>
</dbReference>
<dbReference type="RefSeq" id="WP_132618276.1">
    <property type="nucleotide sequence ID" value="NZ_SMKQ01000134.1"/>
</dbReference>
<dbReference type="Gene3D" id="1.10.10.60">
    <property type="entry name" value="Homeodomain-like"/>
    <property type="match status" value="1"/>
</dbReference>
<dbReference type="SUPFAM" id="SSF46689">
    <property type="entry name" value="Homeodomain-like"/>
    <property type="match status" value="1"/>
</dbReference>
<evidence type="ECO:0000256" key="1">
    <source>
        <dbReference type="ARBA" id="ARBA00023015"/>
    </source>
</evidence>
<comment type="caution">
    <text evidence="6">The sequence shown here is derived from an EMBL/GenBank/DDBJ whole genome shotgun (WGS) entry which is preliminary data.</text>
</comment>
<dbReference type="PROSITE" id="PS01081">
    <property type="entry name" value="HTH_TETR_1"/>
    <property type="match status" value="1"/>
</dbReference>
<organism evidence="6 7">
    <name type="scientific">Nonomuraea terrae</name>
    <dbReference type="NCBI Taxonomy" id="2530383"/>
    <lineage>
        <taxon>Bacteria</taxon>
        <taxon>Bacillati</taxon>
        <taxon>Actinomycetota</taxon>
        <taxon>Actinomycetes</taxon>
        <taxon>Streptosporangiales</taxon>
        <taxon>Streptosporangiaceae</taxon>
        <taxon>Nonomuraea</taxon>
    </lineage>
</organism>
<protein>
    <submittedName>
        <fullName evidence="6">TetR/AcrR family transcriptional regulator</fullName>
    </submittedName>
</protein>
<dbReference type="Pfam" id="PF00440">
    <property type="entry name" value="TetR_N"/>
    <property type="match status" value="1"/>
</dbReference>
<dbReference type="InterPro" id="IPR004111">
    <property type="entry name" value="Repressor_TetR_C"/>
</dbReference>
<dbReference type="Pfam" id="PF02909">
    <property type="entry name" value="TetR_C_1"/>
    <property type="match status" value="1"/>
</dbReference>
<dbReference type="InterPro" id="IPR050109">
    <property type="entry name" value="HTH-type_TetR-like_transc_reg"/>
</dbReference>
<name>A0A4R4YDK2_9ACTN</name>
<dbReference type="EMBL" id="SMKQ01000134">
    <property type="protein sequence ID" value="TDD41974.1"/>
    <property type="molecule type" value="Genomic_DNA"/>
</dbReference>
<evidence type="ECO:0000256" key="3">
    <source>
        <dbReference type="ARBA" id="ARBA00023163"/>
    </source>
</evidence>
<accession>A0A4R4YDK2</accession>
<reference evidence="6 7" key="1">
    <citation type="submission" date="2019-03" db="EMBL/GenBank/DDBJ databases">
        <title>Draft genome sequences of novel Actinobacteria.</title>
        <authorList>
            <person name="Sahin N."/>
            <person name="Ay H."/>
            <person name="Saygin H."/>
        </authorList>
    </citation>
    <scope>NUCLEOTIDE SEQUENCE [LARGE SCALE GENOMIC DNA]</scope>
    <source>
        <strain evidence="6 7">CH32</strain>
    </source>
</reference>
<dbReference type="OrthoDB" id="3818006at2"/>
<dbReference type="PROSITE" id="PS50977">
    <property type="entry name" value="HTH_TETR_2"/>
    <property type="match status" value="1"/>
</dbReference>
<keyword evidence="2 4" id="KW-0238">DNA-binding</keyword>
<evidence type="ECO:0000256" key="4">
    <source>
        <dbReference type="PROSITE-ProRule" id="PRU00335"/>
    </source>
</evidence>
<dbReference type="InterPro" id="IPR036271">
    <property type="entry name" value="Tet_transcr_reg_TetR-rel_C_sf"/>
</dbReference>
<dbReference type="InterPro" id="IPR001647">
    <property type="entry name" value="HTH_TetR"/>
</dbReference>
<feature type="DNA-binding region" description="H-T-H motif" evidence="4">
    <location>
        <begin position="45"/>
        <end position="64"/>
    </location>
</feature>
<dbReference type="Proteomes" id="UP000295302">
    <property type="component" value="Unassembled WGS sequence"/>
</dbReference>
<dbReference type="GO" id="GO:0000976">
    <property type="term" value="F:transcription cis-regulatory region binding"/>
    <property type="evidence" value="ECO:0007669"/>
    <property type="project" value="TreeGrafter"/>
</dbReference>
<dbReference type="AlphaFoldDB" id="A0A4R4YDK2"/>
<keyword evidence="1" id="KW-0805">Transcription regulation</keyword>
<keyword evidence="3" id="KW-0804">Transcription</keyword>
<keyword evidence="7" id="KW-1185">Reference proteome</keyword>
<evidence type="ECO:0000259" key="5">
    <source>
        <dbReference type="PROSITE" id="PS50977"/>
    </source>
</evidence>
<evidence type="ECO:0000256" key="2">
    <source>
        <dbReference type="ARBA" id="ARBA00023125"/>
    </source>
</evidence>
<gene>
    <name evidence="6" type="ORF">E1286_31720</name>
</gene>
<dbReference type="InterPro" id="IPR023772">
    <property type="entry name" value="DNA-bd_HTH_TetR-type_CS"/>
</dbReference>
<dbReference type="PANTHER" id="PTHR30055">
    <property type="entry name" value="HTH-TYPE TRANSCRIPTIONAL REGULATOR RUTR"/>
    <property type="match status" value="1"/>
</dbReference>
<proteinExistence type="predicted"/>
<dbReference type="PANTHER" id="PTHR30055:SF151">
    <property type="entry name" value="TRANSCRIPTIONAL REGULATORY PROTEIN"/>
    <property type="match status" value="1"/>
</dbReference>
<dbReference type="Gene3D" id="1.10.357.10">
    <property type="entry name" value="Tetracycline Repressor, domain 2"/>
    <property type="match status" value="1"/>
</dbReference>
<dbReference type="GO" id="GO:0045892">
    <property type="term" value="P:negative regulation of DNA-templated transcription"/>
    <property type="evidence" value="ECO:0007669"/>
    <property type="project" value="InterPro"/>
</dbReference>